<organism evidence="2 3">
    <name type="scientific">Pinctada imbricata</name>
    <name type="common">Atlantic pearl-oyster</name>
    <name type="synonym">Pinctada martensii</name>
    <dbReference type="NCBI Taxonomy" id="66713"/>
    <lineage>
        <taxon>Eukaryota</taxon>
        <taxon>Metazoa</taxon>
        <taxon>Spiralia</taxon>
        <taxon>Lophotrochozoa</taxon>
        <taxon>Mollusca</taxon>
        <taxon>Bivalvia</taxon>
        <taxon>Autobranchia</taxon>
        <taxon>Pteriomorphia</taxon>
        <taxon>Pterioida</taxon>
        <taxon>Pterioidea</taxon>
        <taxon>Pteriidae</taxon>
        <taxon>Pinctada</taxon>
    </lineage>
</organism>
<comment type="caution">
    <text evidence="2">The sequence shown here is derived from an EMBL/GenBank/DDBJ whole genome shotgun (WGS) entry which is preliminary data.</text>
</comment>
<evidence type="ECO:0000313" key="3">
    <source>
        <dbReference type="Proteomes" id="UP001186944"/>
    </source>
</evidence>
<dbReference type="EMBL" id="VSWD01000011">
    <property type="protein sequence ID" value="KAK3088673.1"/>
    <property type="molecule type" value="Genomic_DNA"/>
</dbReference>
<accession>A0AA88XVU9</accession>
<feature type="transmembrane region" description="Helical" evidence="1">
    <location>
        <begin position="59"/>
        <end position="85"/>
    </location>
</feature>
<name>A0AA88XVU9_PINIB</name>
<dbReference type="Proteomes" id="UP001186944">
    <property type="component" value="Unassembled WGS sequence"/>
</dbReference>
<proteinExistence type="predicted"/>
<sequence length="106" mass="11866">MGAESSTINDLDLENPLRDGHPMWIIQHGQYDEQNLVTVISNDNDDREIRNLFSKYVKVLILLLLSFVKSAPLLTSSVVVVVVVANKSLHFLEYRLSALSASIGLR</sequence>
<protein>
    <submittedName>
        <fullName evidence="2">Uncharacterized protein</fullName>
    </submittedName>
</protein>
<evidence type="ECO:0000256" key="1">
    <source>
        <dbReference type="SAM" id="Phobius"/>
    </source>
</evidence>
<dbReference type="AlphaFoldDB" id="A0AA88XVU9"/>
<reference evidence="2" key="1">
    <citation type="submission" date="2019-08" db="EMBL/GenBank/DDBJ databases">
        <title>The improved chromosome-level genome for the pearl oyster Pinctada fucata martensii using PacBio sequencing and Hi-C.</title>
        <authorList>
            <person name="Zheng Z."/>
        </authorList>
    </citation>
    <scope>NUCLEOTIDE SEQUENCE</scope>
    <source>
        <strain evidence="2">ZZ-2019</strain>
        <tissue evidence="2">Adductor muscle</tissue>
    </source>
</reference>
<keyword evidence="1" id="KW-1133">Transmembrane helix</keyword>
<keyword evidence="1" id="KW-0812">Transmembrane</keyword>
<gene>
    <name evidence="2" type="ORF">FSP39_022212</name>
</gene>
<evidence type="ECO:0000313" key="2">
    <source>
        <dbReference type="EMBL" id="KAK3088673.1"/>
    </source>
</evidence>
<keyword evidence="1" id="KW-0472">Membrane</keyword>
<keyword evidence="3" id="KW-1185">Reference proteome</keyword>